<evidence type="ECO:0000256" key="1">
    <source>
        <dbReference type="SAM" id="Phobius"/>
    </source>
</evidence>
<name>A0A5M5N3E6_BACOV</name>
<evidence type="ECO:0000313" key="2">
    <source>
        <dbReference type="EMBL" id="KAA4664543.1"/>
    </source>
</evidence>
<accession>A0A5M5N3E6</accession>
<dbReference type="AlphaFoldDB" id="A0A5M5N3E6"/>
<reference evidence="2 3" key="1">
    <citation type="journal article" date="2019" name="Nat. Med.">
        <title>A library of human gut bacterial isolates paired with longitudinal multiomics data enables mechanistic microbiome research.</title>
        <authorList>
            <person name="Poyet M."/>
            <person name="Groussin M."/>
            <person name="Gibbons S.M."/>
            <person name="Avila-Pacheco J."/>
            <person name="Jiang X."/>
            <person name="Kearney S.M."/>
            <person name="Perrotta A.R."/>
            <person name="Berdy B."/>
            <person name="Zhao S."/>
            <person name="Lieberman T.D."/>
            <person name="Swanson P.K."/>
            <person name="Smith M."/>
            <person name="Roesemann S."/>
            <person name="Alexander J.E."/>
            <person name="Rich S.A."/>
            <person name="Livny J."/>
            <person name="Vlamakis H."/>
            <person name="Clish C."/>
            <person name="Bullock K."/>
            <person name="Deik A."/>
            <person name="Scott J."/>
            <person name="Pierce K.A."/>
            <person name="Xavier R.J."/>
            <person name="Alm E.J."/>
        </authorList>
    </citation>
    <scope>NUCLEOTIDE SEQUENCE [LARGE SCALE GENOMIC DNA]</scope>
    <source>
        <strain evidence="2 3">BIOML-A14</strain>
    </source>
</reference>
<dbReference type="Proteomes" id="UP000435985">
    <property type="component" value="Unassembled WGS sequence"/>
</dbReference>
<comment type="caution">
    <text evidence="2">The sequence shown here is derived from an EMBL/GenBank/DDBJ whole genome shotgun (WGS) entry which is preliminary data.</text>
</comment>
<keyword evidence="1" id="KW-1133">Transmembrane helix</keyword>
<gene>
    <name evidence="2" type="ORF">F3B98_10655</name>
</gene>
<protein>
    <submittedName>
        <fullName evidence="2">Uncharacterized protein</fullName>
    </submittedName>
</protein>
<keyword evidence="1" id="KW-0812">Transmembrane</keyword>
<feature type="transmembrane region" description="Helical" evidence="1">
    <location>
        <begin position="37"/>
        <end position="54"/>
    </location>
</feature>
<organism evidence="2 3">
    <name type="scientific">Bacteroides ovatus</name>
    <dbReference type="NCBI Taxonomy" id="28116"/>
    <lineage>
        <taxon>Bacteria</taxon>
        <taxon>Pseudomonadati</taxon>
        <taxon>Bacteroidota</taxon>
        <taxon>Bacteroidia</taxon>
        <taxon>Bacteroidales</taxon>
        <taxon>Bacteroidaceae</taxon>
        <taxon>Bacteroides</taxon>
    </lineage>
</organism>
<feature type="transmembrane region" description="Helical" evidence="1">
    <location>
        <begin position="97"/>
        <end position="114"/>
    </location>
</feature>
<evidence type="ECO:0000313" key="3">
    <source>
        <dbReference type="Proteomes" id="UP000435985"/>
    </source>
</evidence>
<sequence>MLAHKYREHAFIDNYSNAILSTYKTNKRRNKMRWKKILLIQVAGILVWILEVYFKIYPVTQLLGFPIRYEIDERIVLVTLGILPTFYFLFKPKYGHWLPISIAFVLSLLLYISYNH</sequence>
<keyword evidence="1" id="KW-0472">Membrane</keyword>
<dbReference type="EMBL" id="VWFO01000010">
    <property type="protein sequence ID" value="KAA4664543.1"/>
    <property type="molecule type" value="Genomic_DNA"/>
</dbReference>
<proteinExistence type="predicted"/>